<dbReference type="Proteomes" id="UP000218139">
    <property type="component" value="Unassembled WGS sequence"/>
</dbReference>
<dbReference type="EMBL" id="JAUIQT010000002">
    <property type="protein sequence ID" value="MDN4834386.1"/>
    <property type="molecule type" value="Genomic_DNA"/>
</dbReference>
<dbReference type="GO" id="GO:0007059">
    <property type="term" value="P:chromosome segregation"/>
    <property type="evidence" value="ECO:0007669"/>
    <property type="project" value="UniProtKB-KW"/>
</dbReference>
<evidence type="ECO:0000259" key="10">
    <source>
        <dbReference type="PROSITE" id="PS51898"/>
    </source>
</evidence>
<keyword evidence="4" id="KW-0159">Chromosome partition</keyword>
<dbReference type="RefSeq" id="WP_003703247.1">
    <property type="nucleotide sequence ID" value="NZ_CABMGV010000002.1"/>
</dbReference>
<dbReference type="Proteomes" id="UP000196255">
    <property type="component" value="Unassembled WGS sequence"/>
</dbReference>
<dbReference type="SUPFAM" id="SSF56349">
    <property type="entry name" value="DNA breaking-rejoining enzymes"/>
    <property type="match status" value="1"/>
</dbReference>
<proteinExistence type="predicted"/>
<geneLocation type="plasmid" evidence="26">
    <name>pls_1 sequence</name>
</geneLocation>
<geneLocation type="plasmid" evidence="12 25">
    <name>pMP1046A</name>
</geneLocation>
<dbReference type="Gene3D" id="1.10.443.10">
    <property type="entry name" value="Intergrase catalytic core"/>
    <property type="match status" value="1"/>
</dbReference>
<dbReference type="Proteomes" id="UP000195378">
    <property type="component" value="Plasmid unnamed1"/>
</dbReference>
<evidence type="ECO:0000256" key="2">
    <source>
        <dbReference type="ARBA" id="ARBA00022490"/>
    </source>
</evidence>
<reference evidence="21" key="7">
    <citation type="journal article" date="2018" name="BMC Genomics">
        <title>Whole genome sequencing and function prediction of 133 gut anaerobes isolated from chicken caecum in pure cultures.</title>
        <authorList>
            <person name="Medvecky M."/>
            <person name="Cejkova D."/>
            <person name="Polansky O."/>
            <person name="Karasova D."/>
            <person name="Kubasova T."/>
            <person name="Cizek A."/>
            <person name="Rychlik I."/>
        </authorList>
    </citation>
    <scope>NUCLEOTIDE SEQUENCE</scope>
    <source>
        <strain evidence="21">An84</strain>
    </source>
</reference>
<reference evidence="13 26" key="3">
    <citation type="submission" date="2016-09" db="EMBL/GenBank/DDBJ databases">
        <title>Complete Genome Sequence of Lactobacillus salivarius Jin.</title>
        <authorList>
            <person name="Jin N."/>
            <person name="Li C."/>
            <person name="Wang M."/>
            <person name="Ren D."/>
            <person name="Di Y."/>
            <person name="Pan R."/>
            <person name="Du S."/>
            <person name="Lu H."/>
            <person name="Li X."/>
            <person name="Tian M."/>
        </authorList>
    </citation>
    <scope>NUCLEOTIDE SEQUENCE [LARGE SCALE GENOMIC DNA]</scope>
    <source>
        <strain evidence="13 26">CICC 23174</strain>
        <plasmid evidence="13">pLS_1</plasmid>
        <plasmid evidence="26">pls_1 sequence</plasmid>
    </source>
</reference>
<evidence type="ECO:0000313" key="27">
    <source>
        <dbReference type="Proteomes" id="UP000192575"/>
    </source>
</evidence>
<dbReference type="PANTHER" id="PTHR30349:SF77">
    <property type="entry name" value="TYROSINE RECOMBINASE XERC"/>
    <property type="match status" value="1"/>
</dbReference>
<evidence type="ECO:0000313" key="22">
    <source>
        <dbReference type="EMBL" id="PAY43253.1"/>
    </source>
</evidence>
<dbReference type="EMBL" id="CP007647">
    <property type="protein sequence ID" value="AIR11501.1"/>
    <property type="molecule type" value="Genomic_DNA"/>
</dbReference>
<feature type="domain" description="Core-binding (CB)" evidence="11">
    <location>
        <begin position="1"/>
        <end position="130"/>
    </location>
</feature>
<evidence type="ECO:0000313" key="12">
    <source>
        <dbReference type="EMBL" id="AIR11501.1"/>
    </source>
</evidence>
<dbReference type="GO" id="GO:0003677">
    <property type="term" value="F:DNA binding"/>
    <property type="evidence" value="ECO:0007669"/>
    <property type="project" value="UniProtKB-UniRule"/>
</dbReference>
<keyword evidence="7" id="KW-0233">DNA recombination</keyword>
<protein>
    <submittedName>
        <fullName evidence="12">Integrase</fullName>
    </submittedName>
    <submittedName>
        <fullName evidence="13">Tyrosine recombinase XerS</fullName>
    </submittedName>
</protein>
<dbReference type="Proteomes" id="UP001224533">
    <property type="component" value="Plasmid unnamed1"/>
</dbReference>
<dbReference type="AlphaFoldDB" id="A0A089QKN0"/>
<comment type="subcellular location">
    <subcellularLocation>
        <location evidence="1">Cytoplasm</location>
    </subcellularLocation>
</comment>
<reference evidence="24" key="13">
    <citation type="submission" date="2023-04" db="EMBL/GenBank/DDBJ databases">
        <title>Four porcine-derived lactic acid bacteria strains analyses and their evaluation as potential probiotics based on genomics.</title>
        <authorList>
            <person name="Niu D."/>
        </authorList>
    </citation>
    <scope>NUCLEOTIDE SEQUENCE</scope>
    <source>
        <strain evidence="24">ZSA5</strain>
        <plasmid evidence="24">unnamed1</plasmid>
    </source>
</reference>
<keyword evidence="2" id="KW-0963">Cytoplasm</keyword>
<keyword evidence="8" id="KW-0131">Cell cycle</keyword>
<dbReference type="EMBL" id="LXZO01000156">
    <property type="protein sequence ID" value="PAY43253.1"/>
    <property type="molecule type" value="Genomic_DNA"/>
</dbReference>
<evidence type="ECO:0000313" key="28">
    <source>
        <dbReference type="Proteomes" id="UP000195378"/>
    </source>
</evidence>
<dbReference type="EMBL" id="NBEF01000034">
    <property type="protein sequence ID" value="OQQ89041.1"/>
    <property type="molecule type" value="Genomic_DNA"/>
</dbReference>
<dbReference type="Proteomes" id="UP001213566">
    <property type="component" value="Unassembled WGS sequence"/>
</dbReference>
<keyword evidence="5" id="KW-0229">DNA integration</keyword>
<geneLocation type="plasmid" evidence="13">
    <name>pLS_1</name>
</geneLocation>
<dbReference type="InterPro" id="IPR044068">
    <property type="entry name" value="CB"/>
</dbReference>
<evidence type="ECO:0000313" key="16">
    <source>
        <dbReference type="EMBL" id="MDF4187031.1"/>
    </source>
</evidence>
<dbReference type="EMBL" id="VSTR01000006">
    <property type="protein sequence ID" value="MYY73147.1"/>
    <property type="molecule type" value="Genomic_DNA"/>
</dbReference>
<dbReference type="EMBL" id="CP114510">
    <property type="protein sequence ID" value="WHS18777.1"/>
    <property type="molecule type" value="Genomic_DNA"/>
</dbReference>
<dbReference type="Proteomes" id="UP001231316">
    <property type="component" value="Plasmid unnamed1"/>
</dbReference>
<reference evidence="15" key="9">
    <citation type="journal article" date="2021" name="PeerJ">
        <title>Extensive microbial diversity within the chicken gut microbiome revealed by metagenomics and culture.</title>
        <authorList>
            <person name="Gilroy R."/>
            <person name="Ravi A."/>
            <person name="Getino M."/>
            <person name="Pursley I."/>
            <person name="Horton D.L."/>
            <person name="Alikhan N.F."/>
            <person name="Baker D."/>
            <person name="Gharbi K."/>
            <person name="Hall N."/>
            <person name="Watson M."/>
            <person name="Adriaenssens E.M."/>
            <person name="Foster-Nyarko E."/>
            <person name="Jarju S."/>
            <person name="Secka A."/>
            <person name="Antonio M."/>
            <person name="Oren A."/>
            <person name="Chaudhuri R.R."/>
            <person name="La Ragione R."/>
            <person name="Hildebrand F."/>
            <person name="Pallen M.J."/>
        </authorList>
    </citation>
    <scope>NUCLEOTIDE SEQUENCE</scope>
    <source>
        <strain evidence="15">CHK189-29639</strain>
    </source>
</reference>
<dbReference type="EMBL" id="DYVK01000040">
    <property type="protein sequence ID" value="HJG15294.1"/>
    <property type="molecule type" value="Genomic_DNA"/>
</dbReference>
<evidence type="ECO:0000313" key="26">
    <source>
        <dbReference type="Proteomes" id="UP000094723"/>
    </source>
</evidence>
<keyword evidence="6 9" id="KW-0238">DNA-binding</keyword>
<dbReference type="NCBIfam" id="NF003462">
    <property type="entry name" value="PRK05084.1"/>
    <property type="match status" value="1"/>
</dbReference>
<dbReference type="InterPro" id="IPR011010">
    <property type="entry name" value="DNA_brk_join_enz"/>
</dbReference>
<dbReference type="EMBL" id="NFHF01000013">
    <property type="protein sequence ID" value="OUN18279.1"/>
    <property type="molecule type" value="Genomic_DNA"/>
</dbReference>
<dbReference type="PROSITE" id="PS51898">
    <property type="entry name" value="TYR_RECOMBINASE"/>
    <property type="match status" value="1"/>
</dbReference>
<reference evidence="29" key="6">
    <citation type="submission" date="2017-04" db="EMBL/GenBank/DDBJ databases">
        <title>Function of individual gut microbiota members based on whole genome sequencing of pure cultures obtained from chicken caecum.</title>
        <authorList>
            <person name="Medvecky M."/>
            <person name="Cejkova D."/>
            <person name="Polansky O."/>
            <person name="Karasova D."/>
            <person name="Kubasova T."/>
            <person name="Cizek A."/>
            <person name="Rychlik I."/>
        </authorList>
    </citation>
    <scope>NUCLEOTIDE SEQUENCE [LARGE SCALE GENOMIC DNA]</scope>
    <source>
        <strain evidence="29">An84</strain>
    </source>
</reference>
<dbReference type="Proteomes" id="UP000094723">
    <property type="component" value="Plasmid pLS_1"/>
</dbReference>
<dbReference type="GO" id="GO:0005737">
    <property type="term" value="C:cytoplasm"/>
    <property type="evidence" value="ECO:0007669"/>
    <property type="project" value="UniProtKB-SubCell"/>
</dbReference>
<evidence type="ECO:0000256" key="6">
    <source>
        <dbReference type="ARBA" id="ARBA00023125"/>
    </source>
</evidence>
<evidence type="ECO:0000256" key="4">
    <source>
        <dbReference type="ARBA" id="ARBA00022829"/>
    </source>
</evidence>
<organism evidence="12 25">
    <name type="scientific">Ligilactobacillus salivarius</name>
    <dbReference type="NCBI Taxonomy" id="1624"/>
    <lineage>
        <taxon>Bacteria</taxon>
        <taxon>Bacillati</taxon>
        <taxon>Bacillota</taxon>
        <taxon>Bacilli</taxon>
        <taxon>Lactobacillales</taxon>
        <taxon>Lactobacillaceae</taxon>
        <taxon>Ligilactobacillus</taxon>
    </lineage>
</organism>
<reference evidence="22 30" key="2">
    <citation type="submission" date="2016-05" db="EMBL/GenBank/DDBJ databases">
        <authorList>
            <person name="Lee J.-Y."/>
            <person name="Kim E.B."/>
            <person name="Choi Y.-J."/>
        </authorList>
    </citation>
    <scope>NUCLEOTIDE SEQUENCE [LARGE SCALE GENOMIC DNA]</scope>
    <source>
        <strain evidence="22 30">KLA006</strain>
    </source>
</reference>
<dbReference type="Proteomes" id="UP000029488">
    <property type="component" value="Plasmid pMP1046A"/>
</dbReference>
<evidence type="ECO:0000313" key="30">
    <source>
        <dbReference type="Proteomes" id="UP000218139"/>
    </source>
</evidence>
<dbReference type="PANTHER" id="PTHR30349">
    <property type="entry name" value="PHAGE INTEGRASE-RELATED"/>
    <property type="match status" value="1"/>
</dbReference>
<evidence type="ECO:0000256" key="7">
    <source>
        <dbReference type="ARBA" id="ARBA00023172"/>
    </source>
</evidence>
<evidence type="ECO:0000313" key="17">
    <source>
        <dbReference type="EMBL" id="MDN4834386.1"/>
    </source>
</evidence>
<evidence type="ECO:0000313" key="32">
    <source>
        <dbReference type="Proteomes" id="UP000471678"/>
    </source>
</evidence>
<evidence type="ECO:0000313" key="14">
    <source>
        <dbReference type="EMBL" id="ARU20405.1"/>
    </source>
</evidence>
<dbReference type="InterPro" id="IPR050090">
    <property type="entry name" value="Tyrosine_recombinase_XerCD"/>
</dbReference>
<dbReference type="EMBL" id="CP020859">
    <property type="protein sequence ID" value="ARU20405.1"/>
    <property type="molecule type" value="Genomic_DNA"/>
</dbReference>
<dbReference type="EMBL" id="CP017108">
    <property type="protein sequence ID" value="AOO74483.1"/>
    <property type="molecule type" value="Genomic_DNA"/>
</dbReference>
<dbReference type="GO" id="GO:0006310">
    <property type="term" value="P:DNA recombination"/>
    <property type="evidence" value="ECO:0007669"/>
    <property type="project" value="UniProtKB-KW"/>
</dbReference>
<dbReference type="InterPro" id="IPR002104">
    <property type="entry name" value="Integrase_catalytic"/>
</dbReference>
<dbReference type="EMBL" id="VSUB01000006">
    <property type="protein sequence ID" value="MYY65020.1"/>
    <property type="molecule type" value="Genomic_DNA"/>
</dbReference>
<dbReference type="InterPro" id="IPR010998">
    <property type="entry name" value="Integrase_recombinase_N"/>
</dbReference>
<evidence type="ECO:0000313" key="21">
    <source>
        <dbReference type="EMBL" id="OUN18279.1"/>
    </source>
</evidence>
<accession>A0A089QKN0</accession>
<reference evidence="17" key="14">
    <citation type="submission" date="2023-07" db="EMBL/GenBank/DDBJ databases">
        <title>Complete genome sequence of Ligilactobacillus salivarius SRCM217594 isolated from Gallus gallus domesticus feces.</title>
        <authorList>
            <person name="Yang H.-G."/>
            <person name="Ryu M.-S."/>
            <person name="Ha G.-S."/>
            <person name="Yang H.-J."/>
            <person name="Jeong D.-Y."/>
        </authorList>
    </citation>
    <scope>NUCLEOTIDE SEQUENCE</scope>
    <source>
        <strain evidence="17">SRCM217594</strain>
    </source>
</reference>
<evidence type="ECO:0000313" key="29">
    <source>
        <dbReference type="Proteomes" id="UP000196255"/>
    </source>
</evidence>
<evidence type="ECO:0000256" key="3">
    <source>
        <dbReference type="ARBA" id="ARBA00022618"/>
    </source>
</evidence>
<dbReference type="EMBL" id="CP123972">
    <property type="protein sequence ID" value="WII29596.1"/>
    <property type="molecule type" value="Genomic_DNA"/>
</dbReference>
<dbReference type="KEGG" id="lsj:LSJ_2088c"/>
<dbReference type="GeneID" id="89466526"/>
<sequence length="365" mass="42171">MQKEVANKKIDELLHELPYYMNDFVIVKTADEYSPNTILEYLKNFHQFLIWLIENHYVNENKTSDIAPESLDKLTVRTATEYKSYLLRRKKQNKKALDKNGHKEESTETLSKVTIQRNITALKVIFKFLSRSANNSQEKPFLTHDVMQSIDNVADKQTLQARADALEEKLFLDDETDEYLQYIKEVYPQSLSTQAKKFYNRDVERDLAINALMLGSGLRLSEVVNINIEDLDFENNRVAVLRKGNKKDSVRIAAFAMEYLANYRDIRASRYRADKYEKAFFLAISRGGSKRITGSAIEKMVSKYSKGFKVRVTPHKLRHTLATRLYKQTNNLVLTAQQLGHSSTATTTLYTHIDNDETTDALNSL</sequence>
<dbReference type="GO" id="GO:0015074">
    <property type="term" value="P:DNA integration"/>
    <property type="evidence" value="ECO:0007669"/>
    <property type="project" value="UniProtKB-KW"/>
</dbReference>
<evidence type="ECO:0000313" key="25">
    <source>
        <dbReference type="Proteomes" id="UP000029488"/>
    </source>
</evidence>
<keyword evidence="3" id="KW-0132">Cell division</keyword>
<evidence type="ECO:0000256" key="8">
    <source>
        <dbReference type="ARBA" id="ARBA00023306"/>
    </source>
</evidence>
<dbReference type="PROSITE" id="PS51900">
    <property type="entry name" value="CB"/>
    <property type="match status" value="1"/>
</dbReference>
<evidence type="ECO:0000313" key="33">
    <source>
        <dbReference type="Proteomes" id="UP001224533"/>
    </source>
</evidence>
<evidence type="ECO:0000313" key="18">
    <source>
        <dbReference type="EMBL" id="MYY65020.1"/>
    </source>
</evidence>
<dbReference type="Proteomes" id="UP000471678">
    <property type="component" value="Unassembled WGS sequence"/>
</dbReference>
<evidence type="ECO:0000256" key="9">
    <source>
        <dbReference type="PROSITE-ProRule" id="PRU01248"/>
    </source>
</evidence>
<reference evidence="31 32" key="8">
    <citation type="journal article" date="2020" name="Food Funct.">
        <title>Screening of Lactobacillus salivarius strains from the feces of Chinese populations and the evaluation of their effects against intestinal inflammation in mice.</title>
        <authorList>
            <person name="Zhai Q."/>
            <person name="Shen X."/>
            <person name="Cen S."/>
            <person name="Zhang C."/>
            <person name="Tian F."/>
            <person name="Zhao J."/>
            <person name="Zhang H."/>
            <person name="Xue Y."/>
            <person name="Chen W."/>
        </authorList>
    </citation>
    <scope>NUCLEOTIDE SEQUENCE [LARGE SCALE GENOMIC DNA]</scope>
    <source>
        <strain evidence="18 32">FYNDL5_1.scaf</strain>
        <strain evidence="19 31">FZJTZ9M6.scaf</strain>
    </source>
</reference>
<dbReference type="InterPro" id="IPR013762">
    <property type="entry name" value="Integrase-like_cat_sf"/>
</dbReference>
<reference evidence="15" key="10">
    <citation type="submission" date="2021-09" db="EMBL/GenBank/DDBJ databases">
        <authorList>
            <person name="Gilroy R."/>
        </authorList>
    </citation>
    <scope>NUCLEOTIDE SEQUENCE</scope>
    <source>
        <strain evidence="15">CHK189-29639</strain>
    </source>
</reference>
<evidence type="ECO:0000256" key="5">
    <source>
        <dbReference type="ARBA" id="ARBA00022908"/>
    </source>
</evidence>
<name>A0A089QKN0_9LACO</name>
<evidence type="ECO:0000313" key="15">
    <source>
        <dbReference type="EMBL" id="HJG15294.1"/>
    </source>
</evidence>
<dbReference type="GO" id="GO:0051301">
    <property type="term" value="P:cell division"/>
    <property type="evidence" value="ECO:0007669"/>
    <property type="project" value="UniProtKB-KW"/>
</dbReference>
<gene>
    <name evidence="15" type="primary">xerS</name>
    <name evidence="22" type="ORF">A8C52_03325</name>
    <name evidence="21" type="ORF">B5G36_06495</name>
    <name evidence="20" type="ORF">B6U56_09490</name>
    <name evidence="14" type="ORF">B7R82_10690</name>
    <name evidence="13" type="ORF">BHF65_09440</name>
    <name evidence="19" type="ORF">FYL10_05565</name>
    <name evidence="18" type="ORF">FYL25_06230</name>
    <name evidence="15" type="ORF">K8V06_04025</name>
    <name evidence="12" type="ORF">LSJ_2088c</name>
    <name evidence="23" type="ORF">O2U02_10060</name>
    <name evidence="16" type="ORF">PV940_08405</name>
    <name evidence="24" type="ORF">QFE45_09475</name>
    <name evidence="17" type="ORF">QYC35_09360</name>
</gene>
<dbReference type="Gene3D" id="1.10.150.130">
    <property type="match status" value="1"/>
</dbReference>
<evidence type="ECO:0000313" key="13">
    <source>
        <dbReference type="EMBL" id="AOO74483.1"/>
    </source>
</evidence>
<reference evidence="20 27" key="4">
    <citation type="submission" date="2017-03" db="EMBL/GenBank/DDBJ databases">
        <title>Phylogenomics and comparative genomics of Lactobacillus salivarius, a mammalian gut commensal.</title>
        <authorList>
            <person name="Harris H.M."/>
        </authorList>
    </citation>
    <scope>NUCLEOTIDE SEQUENCE [LARGE SCALE GENOMIC DNA]</scope>
    <source>
        <strain evidence="20 27">JCM 1047</strain>
    </source>
</reference>
<evidence type="ECO:0000313" key="23">
    <source>
        <dbReference type="EMBL" id="WHS18777.1"/>
    </source>
</evidence>
<dbReference type="Proteomes" id="UP000470980">
    <property type="component" value="Unassembled WGS sequence"/>
</dbReference>
<reference evidence="14 28" key="5">
    <citation type="submission" date="2017-04" db="EMBL/GenBank/DDBJ databases">
        <title>Complete genome sequence of Lactobacillus salivarius ZLS006, a probiotic strain isolated from healthy piglet.</title>
        <authorList>
            <person name="Zhang D."/>
        </authorList>
    </citation>
    <scope>NUCLEOTIDE SEQUENCE [LARGE SCALE GENOMIC DNA]</scope>
    <source>
        <strain evidence="14 28">ZLS006</strain>
        <plasmid evidence="14 28">unnamed1</plasmid>
    </source>
</reference>
<evidence type="ECO:0000313" key="24">
    <source>
        <dbReference type="EMBL" id="WII29596.1"/>
    </source>
</evidence>
<dbReference type="EMBL" id="JARKHV010000013">
    <property type="protein sequence ID" value="MDF4187031.1"/>
    <property type="molecule type" value="Genomic_DNA"/>
</dbReference>
<keyword evidence="12" id="KW-0614">Plasmid</keyword>
<reference evidence="12 25" key="1">
    <citation type="journal article" date="2014" name="BMC Genomics">
        <title>Unusual genome complexity in Lactobacillus salivarius JCM1046.</title>
        <authorList>
            <person name="Raftis E.J."/>
            <person name="Forde B.M."/>
            <person name="Claesson M.J."/>
            <person name="O'Toole P.W."/>
        </authorList>
    </citation>
    <scope>NUCLEOTIDE SEQUENCE [LARGE SCALE GENOMIC DNA]</scope>
    <source>
        <strain evidence="12 25">JCM1046</strain>
        <plasmid evidence="12 25">pMP1046A</plasmid>
    </source>
</reference>
<dbReference type="Pfam" id="PF00589">
    <property type="entry name" value="Phage_integrase"/>
    <property type="match status" value="1"/>
</dbReference>
<evidence type="ECO:0000313" key="20">
    <source>
        <dbReference type="EMBL" id="OQQ89041.1"/>
    </source>
</evidence>
<geneLocation type="plasmid" evidence="28 33">
    <name>unnamed1</name>
</geneLocation>
<dbReference type="Proteomes" id="UP000192575">
    <property type="component" value="Unassembled WGS sequence"/>
</dbReference>
<dbReference type="Proteomes" id="UP000759256">
    <property type="component" value="Unassembled WGS sequence"/>
</dbReference>
<evidence type="ECO:0000259" key="11">
    <source>
        <dbReference type="PROSITE" id="PS51900"/>
    </source>
</evidence>
<reference evidence="23 33" key="11">
    <citation type="submission" date="2022-12" db="EMBL/GenBank/DDBJ databases">
        <title>Assessment of beneficial effects and identification of host adaptation-associated genes of Ligilactobacillus salivarius isolated from Meles meles.</title>
        <authorList>
            <person name="Wang Y."/>
        </authorList>
    </citation>
    <scope>NUCLEOTIDE SEQUENCE [LARGE SCALE GENOMIC DNA]</scope>
    <source>
        <strain evidence="23 33">S35</strain>
        <plasmid evidence="23 33">unnamed1</plasmid>
    </source>
</reference>
<evidence type="ECO:0000313" key="19">
    <source>
        <dbReference type="EMBL" id="MYY73147.1"/>
    </source>
</evidence>
<evidence type="ECO:0000256" key="1">
    <source>
        <dbReference type="ARBA" id="ARBA00004496"/>
    </source>
</evidence>
<dbReference type="Proteomes" id="UP001174888">
    <property type="component" value="Unassembled WGS sequence"/>
</dbReference>
<reference evidence="16" key="12">
    <citation type="submission" date="2023-02" db="EMBL/GenBank/DDBJ databases">
        <title>Draft Whole-Genome Sequences of competitive exclusion Lactobacillus salivarius strains for Poultry.</title>
        <authorList>
            <person name="Ma L.M."/>
            <person name="Lopez-Guerra N."/>
            <person name="Zhang G."/>
        </authorList>
    </citation>
    <scope>NUCLEOTIDE SEQUENCE</scope>
    <source>
        <strain evidence="16">Salm-9</strain>
    </source>
</reference>
<evidence type="ECO:0000313" key="31">
    <source>
        <dbReference type="Proteomes" id="UP000470980"/>
    </source>
</evidence>
<feature type="domain" description="Tyr recombinase" evidence="10">
    <location>
        <begin position="184"/>
        <end position="363"/>
    </location>
</feature>